<proteinExistence type="predicted"/>
<protein>
    <submittedName>
        <fullName evidence="1">Uncharacterized protein</fullName>
    </submittedName>
</protein>
<dbReference type="AlphaFoldDB" id="X1SIL9"/>
<reference evidence="1" key="1">
    <citation type="journal article" date="2014" name="Front. Microbiol.">
        <title>High frequency of phylogenetically diverse reductive dehalogenase-homologous genes in deep subseafloor sedimentary metagenomes.</title>
        <authorList>
            <person name="Kawai M."/>
            <person name="Futagami T."/>
            <person name="Toyoda A."/>
            <person name="Takaki Y."/>
            <person name="Nishi S."/>
            <person name="Hori S."/>
            <person name="Arai W."/>
            <person name="Tsubouchi T."/>
            <person name="Morono Y."/>
            <person name="Uchiyama I."/>
            <person name="Ito T."/>
            <person name="Fujiyama A."/>
            <person name="Inagaki F."/>
            <person name="Takami H."/>
        </authorList>
    </citation>
    <scope>NUCLEOTIDE SEQUENCE</scope>
    <source>
        <strain evidence="1">Expedition CK06-06</strain>
    </source>
</reference>
<comment type="caution">
    <text evidence="1">The sequence shown here is derived from an EMBL/GenBank/DDBJ whole genome shotgun (WGS) entry which is preliminary data.</text>
</comment>
<dbReference type="EMBL" id="BARW01005406">
    <property type="protein sequence ID" value="GAI78961.1"/>
    <property type="molecule type" value="Genomic_DNA"/>
</dbReference>
<evidence type="ECO:0000313" key="1">
    <source>
        <dbReference type="EMBL" id="GAI78961.1"/>
    </source>
</evidence>
<gene>
    <name evidence="1" type="ORF">S12H4_11806</name>
</gene>
<name>X1SIL9_9ZZZZ</name>
<sequence length="79" mass="9627">MPALKLRTVREFKYERVTSLERLIEQAENRHYSTFWFYSEEELVTALDGFRQNIKERFSNPNQARWFDENLLLVIEKKG</sequence>
<organism evidence="1">
    <name type="scientific">marine sediment metagenome</name>
    <dbReference type="NCBI Taxonomy" id="412755"/>
    <lineage>
        <taxon>unclassified sequences</taxon>
        <taxon>metagenomes</taxon>
        <taxon>ecological metagenomes</taxon>
    </lineage>
</organism>
<accession>X1SIL9</accession>